<dbReference type="GO" id="GO:0015937">
    <property type="term" value="P:coenzyme A biosynthetic process"/>
    <property type="evidence" value="ECO:0007669"/>
    <property type="project" value="UniProtKB-UniRule"/>
</dbReference>
<dbReference type="Proteomes" id="UP000552700">
    <property type="component" value="Unassembled WGS sequence"/>
</dbReference>
<proteinExistence type="inferred from homology"/>
<dbReference type="PROSITE" id="PS51219">
    <property type="entry name" value="DPCK"/>
    <property type="match status" value="1"/>
</dbReference>
<keyword evidence="4 5" id="KW-0173">Coenzyme A biosynthesis</keyword>
<evidence type="ECO:0000256" key="6">
    <source>
        <dbReference type="NCBIfam" id="TIGR00152"/>
    </source>
</evidence>
<evidence type="ECO:0000256" key="5">
    <source>
        <dbReference type="HAMAP-Rule" id="MF_00376"/>
    </source>
</evidence>
<organism evidence="7 8">
    <name type="scientific">Sphingobium subterraneum</name>
    <dbReference type="NCBI Taxonomy" id="627688"/>
    <lineage>
        <taxon>Bacteria</taxon>
        <taxon>Pseudomonadati</taxon>
        <taxon>Pseudomonadota</taxon>
        <taxon>Alphaproteobacteria</taxon>
        <taxon>Sphingomonadales</taxon>
        <taxon>Sphingomonadaceae</taxon>
        <taxon>Sphingobium</taxon>
    </lineage>
</organism>
<keyword evidence="5 7" id="KW-0808">Transferase</keyword>
<dbReference type="GO" id="GO:0005737">
    <property type="term" value="C:cytoplasm"/>
    <property type="evidence" value="ECO:0007669"/>
    <property type="project" value="UniProtKB-SubCell"/>
</dbReference>
<comment type="function">
    <text evidence="5">Catalyzes the phosphorylation of the 3'-hydroxyl group of dephosphocoenzyme A to form coenzyme A.</text>
</comment>
<dbReference type="PANTHER" id="PTHR10695:SF46">
    <property type="entry name" value="BIFUNCTIONAL COENZYME A SYNTHASE-RELATED"/>
    <property type="match status" value="1"/>
</dbReference>
<dbReference type="InterPro" id="IPR027417">
    <property type="entry name" value="P-loop_NTPase"/>
</dbReference>
<reference evidence="7 8" key="1">
    <citation type="submission" date="2020-08" db="EMBL/GenBank/DDBJ databases">
        <title>Genomic Encyclopedia of Type Strains, Phase IV (KMG-IV): sequencing the most valuable type-strain genomes for metagenomic binning, comparative biology and taxonomic classification.</title>
        <authorList>
            <person name="Goeker M."/>
        </authorList>
    </citation>
    <scope>NUCLEOTIDE SEQUENCE [LARGE SCALE GENOMIC DNA]</scope>
    <source>
        <strain evidence="7 8">DSM 102255</strain>
    </source>
</reference>
<dbReference type="Pfam" id="PF01121">
    <property type="entry name" value="CoaE"/>
    <property type="match status" value="1"/>
</dbReference>
<evidence type="ECO:0000256" key="1">
    <source>
        <dbReference type="ARBA" id="ARBA00009018"/>
    </source>
</evidence>
<comment type="catalytic activity">
    <reaction evidence="5">
        <text>3'-dephospho-CoA + ATP = ADP + CoA + H(+)</text>
        <dbReference type="Rhea" id="RHEA:18245"/>
        <dbReference type="ChEBI" id="CHEBI:15378"/>
        <dbReference type="ChEBI" id="CHEBI:30616"/>
        <dbReference type="ChEBI" id="CHEBI:57287"/>
        <dbReference type="ChEBI" id="CHEBI:57328"/>
        <dbReference type="ChEBI" id="CHEBI:456216"/>
        <dbReference type="EC" id="2.7.1.24"/>
    </reaction>
</comment>
<dbReference type="GO" id="GO:0005524">
    <property type="term" value="F:ATP binding"/>
    <property type="evidence" value="ECO:0007669"/>
    <property type="project" value="UniProtKB-UniRule"/>
</dbReference>
<dbReference type="EC" id="2.7.1.24" evidence="5 6"/>
<gene>
    <name evidence="5" type="primary">coaE</name>
    <name evidence="7" type="ORF">FHS92_001817</name>
</gene>
<name>A0A841J6C5_9SPHN</name>
<keyword evidence="2 5" id="KW-0547">Nucleotide-binding</keyword>
<keyword evidence="5" id="KW-0963">Cytoplasm</keyword>
<dbReference type="SUPFAM" id="SSF52540">
    <property type="entry name" value="P-loop containing nucleoside triphosphate hydrolases"/>
    <property type="match status" value="1"/>
</dbReference>
<evidence type="ECO:0000313" key="7">
    <source>
        <dbReference type="EMBL" id="MBB6124088.1"/>
    </source>
</evidence>
<dbReference type="HAMAP" id="MF_00376">
    <property type="entry name" value="Dephospho_CoA_kinase"/>
    <property type="match status" value="1"/>
</dbReference>
<keyword evidence="5 7" id="KW-0418">Kinase</keyword>
<evidence type="ECO:0000256" key="2">
    <source>
        <dbReference type="ARBA" id="ARBA00022741"/>
    </source>
</evidence>
<evidence type="ECO:0000256" key="4">
    <source>
        <dbReference type="ARBA" id="ARBA00022993"/>
    </source>
</evidence>
<dbReference type="PANTHER" id="PTHR10695">
    <property type="entry name" value="DEPHOSPHO-COA KINASE-RELATED"/>
    <property type="match status" value="1"/>
</dbReference>
<dbReference type="GO" id="GO:0004140">
    <property type="term" value="F:dephospho-CoA kinase activity"/>
    <property type="evidence" value="ECO:0007669"/>
    <property type="project" value="UniProtKB-UniRule"/>
</dbReference>
<dbReference type="Gene3D" id="3.40.50.300">
    <property type="entry name" value="P-loop containing nucleotide triphosphate hydrolases"/>
    <property type="match status" value="1"/>
</dbReference>
<comment type="pathway">
    <text evidence="5">Cofactor biosynthesis; coenzyme A biosynthesis; CoA from (R)-pantothenate: step 5/5.</text>
</comment>
<dbReference type="UniPathway" id="UPA00241">
    <property type="reaction ID" value="UER00356"/>
</dbReference>
<sequence>MVARVYALTGSIGMGKSAVVGMLRKLDVPVFDADAEVHRLQGPGGGAVTAIERHFPGTTGPNGVDRAKLGAVVLAHPHQRRVLESIIHPMVRAGREAFLRRFRSRPLVVLDIPLLFETHGQKGIDGVIVVSAPGWKQRARVLARGNMTPAKFRAIRALQMPDAEKRRRADYIIDTGTTFHRTQGQVRRLVACLRRKAGG</sequence>
<dbReference type="InterPro" id="IPR001977">
    <property type="entry name" value="Depp_CoAkinase"/>
</dbReference>
<comment type="subcellular location">
    <subcellularLocation>
        <location evidence="5">Cytoplasm</location>
    </subcellularLocation>
</comment>
<protein>
    <recommendedName>
        <fullName evidence="5 6">Dephospho-CoA kinase</fullName>
        <ecNumber evidence="5 6">2.7.1.24</ecNumber>
    </recommendedName>
    <alternativeName>
        <fullName evidence="5">Dephosphocoenzyme A kinase</fullName>
    </alternativeName>
</protein>
<comment type="caution">
    <text evidence="7">The sequence shown here is derived from an EMBL/GenBank/DDBJ whole genome shotgun (WGS) entry which is preliminary data.</text>
</comment>
<dbReference type="CDD" id="cd02022">
    <property type="entry name" value="DPCK"/>
    <property type="match status" value="1"/>
</dbReference>
<dbReference type="NCBIfam" id="TIGR00152">
    <property type="entry name" value="dephospho-CoA kinase"/>
    <property type="match status" value="1"/>
</dbReference>
<dbReference type="EMBL" id="JACIJP010000002">
    <property type="protein sequence ID" value="MBB6124088.1"/>
    <property type="molecule type" value="Genomic_DNA"/>
</dbReference>
<keyword evidence="3 5" id="KW-0067">ATP-binding</keyword>
<dbReference type="RefSeq" id="WP_184079743.1">
    <property type="nucleotide sequence ID" value="NZ_JACIJP010000002.1"/>
</dbReference>
<feature type="binding site" evidence="5">
    <location>
        <begin position="13"/>
        <end position="18"/>
    </location>
    <ligand>
        <name>ATP</name>
        <dbReference type="ChEBI" id="CHEBI:30616"/>
    </ligand>
</feature>
<evidence type="ECO:0000256" key="3">
    <source>
        <dbReference type="ARBA" id="ARBA00022840"/>
    </source>
</evidence>
<accession>A0A841J6C5</accession>
<evidence type="ECO:0000313" key="8">
    <source>
        <dbReference type="Proteomes" id="UP000552700"/>
    </source>
</evidence>
<keyword evidence="8" id="KW-1185">Reference proteome</keyword>
<comment type="similarity">
    <text evidence="1 5">Belongs to the CoaE family.</text>
</comment>
<dbReference type="AlphaFoldDB" id="A0A841J6C5"/>